<dbReference type="GO" id="GO:0031683">
    <property type="term" value="F:G-protein beta/gamma-subunit complex binding"/>
    <property type="evidence" value="ECO:0007669"/>
    <property type="project" value="InterPro"/>
</dbReference>
<evidence type="ECO:0000256" key="1">
    <source>
        <dbReference type="ARBA" id="ARBA00022741"/>
    </source>
</evidence>
<keyword evidence="6" id="KW-1185">Reference proteome</keyword>
<name>A0AAV9GM07_9PEZI</name>
<dbReference type="InterPro" id="IPR027417">
    <property type="entry name" value="P-loop_NTPase"/>
</dbReference>
<comment type="caution">
    <text evidence="5">The sequence shown here is derived from an EMBL/GenBank/DDBJ whole genome shotgun (WGS) entry which is preliminary data.</text>
</comment>
<feature type="binding site" evidence="4">
    <location>
        <position position="433"/>
    </location>
    <ligand>
        <name>Mg(2+)</name>
        <dbReference type="ChEBI" id="CHEBI:18420"/>
    </ligand>
</feature>
<evidence type="ECO:0000256" key="4">
    <source>
        <dbReference type="PIRSR" id="PIRSR601019-2"/>
    </source>
</evidence>
<feature type="binding site" evidence="4">
    <location>
        <position position="296"/>
    </location>
    <ligand>
        <name>Mg(2+)</name>
        <dbReference type="ChEBI" id="CHEBI:18420"/>
    </ligand>
</feature>
<dbReference type="GO" id="GO:0003924">
    <property type="term" value="F:GTPase activity"/>
    <property type="evidence" value="ECO:0007669"/>
    <property type="project" value="InterPro"/>
</dbReference>
<reference evidence="5" key="2">
    <citation type="submission" date="2023-05" db="EMBL/GenBank/DDBJ databases">
        <authorList>
            <consortium name="Lawrence Berkeley National Laboratory"/>
            <person name="Steindorff A."/>
            <person name="Hensen N."/>
            <person name="Bonometti L."/>
            <person name="Westerberg I."/>
            <person name="Brannstrom I.O."/>
            <person name="Guillou S."/>
            <person name="Cros-Aarteil S."/>
            <person name="Calhoun S."/>
            <person name="Haridas S."/>
            <person name="Kuo A."/>
            <person name="Mondo S."/>
            <person name="Pangilinan J."/>
            <person name="Riley R."/>
            <person name="Labutti K."/>
            <person name="Andreopoulos B."/>
            <person name="Lipzen A."/>
            <person name="Chen C."/>
            <person name="Yanf M."/>
            <person name="Daum C."/>
            <person name="Ng V."/>
            <person name="Clum A."/>
            <person name="Ohm R."/>
            <person name="Martin F."/>
            <person name="Silar P."/>
            <person name="Natvig D."/>
            <person name="Lalanne C."/>
            <person name="Gautier V."/>
            <person name="Ament-Velasquez S.L."/>
            <person name="Kruys A."/>
            <person name="Hutchinson M.I."/>
            <person name="Powell A.J."/>
            <person name="Barry K."/>
            <person name="Miller A.N."/>
            <person name="Grigoriev I.V."/>
            <person name="Debuchy R."/>
            <person name="Gladieux P."/>
            <person name="Thoren M.H."/>
            <person name="Johannesson H."/>
        </authorList>
    </citation>
    <scope>NUCLEOTIDE SEQUENCE</scope>
    <source>
        <strain evidence="5">PSN243</strain>
    </source>
</reference>
<dbReference type="SMART" id="SM00275">
    <property type="entry name" value="G_alpha"/>
    <property type="match status" value="1"/>
</dbReference>
<evidence type="ECO:0000313" key="5">
    <source>
        <dbReference type="EMBL" id="KAK4448318.1"/>
    </source>
</evidence>
<reference evidence="5" key="1">
    <citation type="journal article" date="2023" name="Mol. Phylogenet. Evol.">
        <title>Genome-scale phylogeny and comparative genomics of the fungal order Sordariales.</title>
        <authorList>
            <person name="Hensen N."/>
            <person name="Bonometti L."/>
            <person name="Westerberg I."/>
            <person name="Brannstrom I.O."/>
            <person name="Guillou S."/>
            <person name="Cros-Aarteil S."/>
            <person name="Calhoun S."/>
            <person name="Haridas S."/>
            <person name="Kuo A."/>
            <person name="Mondo S."/>
            <person name="Pangilinan J."/>
            <person name="Riley R."/>
            <person name="LaButti K."/>
            <person name="Andreopoulos B."/>
            <person name="Lipzen A."/>
            <person name="Chen C."/>
            <person name="Yan M."/>
            <person name="Daum C."/>
            <person name="Ng V."/>
            <person name="Clum A."/>
            <person name="Steindorff A."/>
            <person name="Ohm R.A."/>
            <person name="Martin F."/>
            <person name="Silar P."/>
            <person name="Natvig D.O."/>
            <person name="Lalanne C."/>
            <person name="Gautier V."/>
            <person name="Ament-Velasquez S.L."/>
            <person name="Kruys A."/>
            <person name="Hutchinson M.I."/>
            <person name="Powell A.J."/>
            <person name="Barry K."/>
            <person name="Miller A.N."/>
            <person name="Grigoriev I.V."/>
            <person name="Debuchy R."/>
            <person name="Gladieux P."/>
            <person name="Hiltunen Thoren M."/>
            <person name="Johannesson H."/>
        </authorList>
    </citation>
    <scope>NUCLEOTIDE SEQUENCE</scope>
    <source>
        <strain evidence="5">PSN243</strain>
    </source>
</reference>
<evidence type="ECO:0000256" key="2">
    <source>
        <dbReference type="ARBA" id="ARBA00023134"/>
    </source>
</evidence>
<dbReference type="InterPro" id="IPR001019">
    <property type="entry name" value="Gprotein_alpha_su"/>
</dbReference>
<keyword evidence="1" id="KW-0547">Nucleotide-binding</keyword>
<proteinExistence type="predicted"/>
<keyword evidence="4" id="KW-0460">Magnesium</keyword>
<protein>
    <recommendedName>
        <fullName evidence="7">Fungal N-terminal domain-containing protein</fullName>
    </recommendedName>
</protein>
<organism evidence="5 6">
    <name type="scientific">Podospora aff. communis PSN243</name>
    <dbReference type="NCBI Taxonomy" id="3040156"/>
    <lineage>
        <taxon>Eukaryota</taxon>
        <taxon>Fungi</taxon>
        <taxon>Dikarya</taxon>
        <taxon>Ascomycota</taxon>
        <taxon>Pezizomycotina</taxon>
        <taxon>Sordariomycetes</taxon>
        <taxon>Sordariomycetidae</taxon>
        <taxon>Sordariales</taxon>
        <taxon>Podosporaceae</taxon>
        <taxon>Podospora</taxon>
    </lineage>
</organism>
<gene>
    <name evidence="5" type="ORF">QBC34DRAFT_407201</name>
</gene>
<dbReference type="GO" id="GO:0046872">
    <property type="term" value="F:metal ion binding"/>
    <property type="evidence" value="ECO:0007669"/>
    <property type="project" value="UniProtKB-KW"/>
</dbReference>
<dbReference type="Pfam" id="PF00503">
    <property type="entry name" value="G-alpha"/>
    <property type="match status" value="1"/>
</dbReference>
<dbReference type="GO" id="GO:0007186">
    <property type="term" value="P:G protein-coupled receptor signaling pathway"/>
    <property type="evidence" value="ECO:0007669"/>
    <property type="project" value="InterPro"/>
</dbReference>
<sequence>MDTTAELDQLTDSLTGTITALRGLCDDMQKENAELVKTVAGIADGLASIQSSVESIRHVLAGLHIKSEADDDEGSISGVVARCGPKFRTVSDVSGVVIERLDIVIVISEPEEEDWGYESDWGSLGESVKDVKSTLGNQLDERDDILKRVGGVIEPLCGAWGIVLDALEANQPDRDLPEQQDPLETSVSRDVFRRLEKSASYLESADSQGRRLPWTSLFKPFRLKGLMGKMNSNDNARPSLSRTKTWPMILKGSIEPEVEEARKRSAVIDKQIQADSIIHRNKCSVVLQGVGISEESVFLLSDAFAALSTASGAKVMPVSPANNPGPIRKRLHGELKAMANIARRTYHRIPNDELLVEFLRALDEKTEGGHLQILDHEVARLINNLWSLDGYKREALECGRLEIYDRIIIDAVSRAATDHYLPTPADHRRFSATMGCEPIMGPFNFSFDPVSISLIDPKYVRRKQRARLIEESTALLWTIDLAHYDLSSGPDERDPQQLYFNHVLCLMATHHGNNSAFRRSRGSLIIIFHNVKEFRAKLKRIPFSTVYRDFAGDNNPKQAIRYMMKKILAPCSDKTRVYPHVGELHSRSTVRAILAAVKEQMLHRALVESGMF</sequence>
<keyword evidence="4" id="KW-0479">Metal-binding</keyword>
<keyword evidence="3" id="KW-0807">Transducer</keyword>
<dbReference type="Proteomes" id="UP001321760">
    <property type="component" value="Unassembled WGS sequence"/>
</dbReference>
<dbReference type="EMBL" id="MU865943">
    <property type="protein sequence ID" value="KAK4448318.1"/>
    <property type="molecule type" value="Genomic_DNA"/>
</dbReference>
<dbReference type="AlphaFoldDB" id="A0AAV9GM07"/>
<keyword evidence="2" id="KW-0342">GTP-binding</keyword>
<dbReference type="GO" id="GO:0005525">
    <property type="term" value="F:GTP binding"/>
    <property type="evidence" value="ECO:0007669"/>
    <property type="project" value="UniProtKB-KW"/>
</dbReference>
<accession>A0AAV9GM07</accession>
<evidence type="ECO:0000256" key="3">
    <source>
        <dbReference type="ARBA" id="ARBA00023224"/>
    </source>
</evidence>
<dbReference type="Gene3D" id="3.40.50.300">
    <property type="entry name" value="P-loop containing nucleotide triphosphate hydrolases"/>
    <property type="match status" value="1"/>
</dbReference>
<evidence type="ECO:0000313" key="6">
    <source>
        <dbReference type="Proteomes" id="UP001321760"/>
    </source>
</evidence>
<evidence type="ECO:0008006" key="7">
    <source>
        <dbReference type="Google" id="ProtNLM"/>
    </source>
</evidence>